<dbReference type="SUPFAM" id="SSF52172">
    <property type="entry name" value="CheY-like"/>
    <property type="match status" value="1"/>
</dbReference>
<dbReference type="InterPro" id="IPR011006">
    <property type="entry name" value="CheY-like_superfamily"/>
</dbReference>
<organism evidence="6 7">
    <name type="scientific">Paraburkholderia lycopersici</name>
    <dbReference type="NCBI Taxonomy" id="416944"/>
    <lineage>
        <taxon>Bacteria</taxon>
        <taxon>Pseudomonadati</taxon>
        <taxon>Pseudomonadota</taxon>
        <taxon>Betaproteobacteria</taxon>
        <taxon>Burkholderiales</taxon>
        <taxon>Burkholderiaceae</taxon>
        <taxon>Paraburkholderia</taxon>
    </lineage>
</organism>
<name>A0A1G6RDD7_9BURK</name>
<dbReference type="InterPro" id="IPR000792">
    <property type="entry name" value="Tscrpt_reg_LuxR_C"/>
</dbReference>
<evidence type="ECO:0000256" key="2">
    <source>
        <dbReference type="ARBA" id="ARBA00023125"/>
    </source>
</evidence>
<sequence length="255" mass="27930">MGTRPRIAHRIIQRYDFMNYFSIRVAIADDHPAVLIGLQQILENAGQINLIGACRNSTELVELLQHVPCDVVICEFTMPEGKYRDGLGLFGYLQRKFPDLGIVVLTTMNNPAVMRTLASQDNLSVVSKADATGHIITAVHATFAGGTHHSPTVRSIVSNVHSGSIDAVIELSPKEAEVMRLFASGNTVTDIAAYLKRSKQTISSHKRSAMRKFGASNDMELISFILNGRREIPPPDIHVESASTALTTHSDLNAR</sequence>
<dbReference type="AlphaFoldDB" id="A0A1G6RDD7"/>
<dbReference type="STRING" id="416944.SAMN05421548_11368"/>
<keyword evidence="1" id="KW-0597">Phosphoprotein</keyword>
<dbReference type="PROSITE" id="PS50110">
    <property type="entry name" value="RESPONSE_REGULATORY"/>
    <property type="match status" value="1"/>
</dbReference>
<dbReference type="InterPro" id="IPR001789">
    <property type="entry name" value="Sig_transdc_resp-reg_receiver"/>
</dbReference>
<keyword evidence="2" id="KW-0238">DNA-binding</keyword>
<evidence type="ECO:0000259" key="4">
    <source>
        <dbReference type="PROSITE" id="PS50043"/>
    </source>
</evidence>
<dbReference type="InterPro" id="IPR036388">
    <property type="entry name" value="WH-like_DNA-bd_sf"/>
</dbReference>
<dbReference type="InterPro" id="IPR016032">
    <property type="entry name" value="Sig_transdc_resp-reg_C-effctor"/>
</dbReference>
<dbReference type="SMART" id="SM00448">
    <property type="entry name" value="REC"/>
    <property type="match status" value="1"/>
</dbReference>
<dbReference type="PROSITE" id="PS00622">
    <property type="entry name" value="HTH_LUXR_1"/>
    <property type="match status" value="1"/>
</dbReference>
<feature type="domain" description="Response regulatory" evidence="5">
    <location>
        <begin position="24"/>
        <end position="143"/>
    </location>
</feature>
<evidence type="ECO:0000256" key="3">
    <source>
        <dbReference type="PROSITE-ProRule" id="PRU00169"/>
    </source>
</evidence>
<evidence type="ECO:0000313" key="7">
    <source>
        <dbReference type="Proteomes" id="UP000198908"/>
    </source>
</evidence>
<dbReference type="GO" id="GO:0006355">
    <property type="term" value="P:regulation of DNA-templated transcription"/>
    <property type="evidence" value="ECO:0007669"/>
    <property type="project" value="InterPro"/>
</dbReference>
<dbReference type="Proteomes" id="UP000198908">
    <property type="component" value="Unassembled WGS sequence"/>
</dbReference>
<dbReference type="PROSITE" id="PS50043">
    <property type="entry name" value="HTH_LUXR_2"/>
    <property type="match status" value="1"/>
</dbReference>
<dbReference type="EMBL" id="FMYQ01000013">
    <property type="protein sequence ID" value="SDD01906.1"/>
    <property type="molecule type" value="Genomic_DNA"/>
</dbReference>
<protein>
    <submittedName>
        <fullName evidence="6">Two-component system, NarL family, captular synthesis response regulator RcsB</fullName>
    </submittedName>
</protein>
<dbReference type="InterPro" id="IPR039420">
    <property type="entry name" value="WalR-like"/>
</dbReference>
<dbReference type="CDD" id="cd06170">
    <property type="entry name" value="LuxR_C_like"/>
    <property type="match status" value="1"/>
</dbReference>
<dbReference type="Gene3D" id="3.40.50.2300">
    <property type="match status" value="1"/>
</dbReference>
<dbReference type="Pfam" id="PF00072">
    <property type="entry name" value="Response_reg"/>
    <property type="match status" value="1"/>
</dbReference>
<keyword evidence="7" id="KW-1185">Reference proteome</keyword>
<dbReference type="GO" id="GO:0003677">
    <property type="term" value="F:DNA binding"/>
    <property type="evidence" value="ECO:0007669"/>
    <property type="project" value="UniProtKB-KW"/>
</dbReference>
<comment type="caution">
    <text evidence="3">Lacks conserved residue(s) required for the propagation of feature annotation.</text>
</comment>
<dbReference type="PRINTS" id="PR00038">
    <property type="entry name" value="HTHLUXR"/>
</dbReference>
<gene>
    <name evidence="6" type="ORF">SAMN05421548_11368</name>
</gene>
<dbReference type="InterPro" id="IPR058245">
    <property type="entry name" value="NreC/VraR/RcsB-like_REC"/>
</dbReference>
<evidence type="ECO:0000259" key="5">
    <source>
        <dbReference type="PROSITE" id="PS50110"/>
    </source>
</evidence>
<accession>A0A1G6RDD7</accession>
<evidence type="ECO:0000256" key="1">
    <source>
        <dbReference type="ARBA" id="ARBA00022553"/>
    </source>
</evidence>
<feature type="domain" description="HTH luxR-type" evidence="4">
    <location>
        <begin position="164"/>
        <end position="229"/>
    </location>
</feature>
<proteinExistence type="predicted"/>
<dbReference type="CDD" id="cd17535">
    <property type="entry name" value="REC_NarL-like"/>
    <property type="match status" value="1"/>
</dbReference>
<dbReference type="SMART" id="SM00421">
    <property type="entry name" value="HTH_LUXR"/>
    <property type="match status" value="1"/>
</dbReference>
<dbReference type="Gene3D" id="1.10.10.10">
    <property type="entry name" value="Winged helix-like DNA-binding domain superfamily/Winged helix DNA-binding domain"/>
    <property type="match status" value="1"/>
</dbReference>
<dbReference type="Pfam" id="PF00196">
    <property type="entry name" value="GerE"/>
    <property type="match status" value="1"/>
</dbReference>
<evidence type="ECO:0000313" key="6">
    <source>
        <dbReference type="EMBL" id="SDD01906.1"/>
    </source>
</evidence>
<dbReference type="SUPFAM" id="SSF46894">
    <property type="entry name" value="C-terminal effector domain of the bipartite response regulators"/>
    <property type="match status" value="1"/>
</dbReference>
<dbReference type="PANTHER" id="PTHR43214:SF17">
    <property type="entry name" value="TRANSCRIPTIONAL REGULATORY PROTEIN RCSB"/>
    <property type="match status" value="1"/>
</dbReference>
<dbReference type="PANTHER" id="PTHR43214">
    <property type="entry name" value="TWO-COMPONENT RESPONSE REGULATOR"/>
    <property type="match status" value="1"/>
</dbReference>
<reference evidence="7" key="1">
    <citation type="submission" date="2016-09" db="EMBL/GenBank/DDBJ databases">
        <authorList>
            <person name="Varghese N."/>
            <person name="Submissions S."/>
        </authorList>
    </citation>
    <scope>NUCLEOTIDE SEQUENCE [LARGE SCALE GENOMIC DNA]</scope>
    <source>
        <strain evidence="7">TNe-862</strain>
    </source>
</reference>
<dbReference type="GO" id="GO:0000160">
    <property type="term" value="P:phosphorelay signal transduction system"/>
    <property type="evidence" value="ECO:0007669"/>
    <property type="project" value="InterPro"/>
</dbReference>